<keyword evidence="2" id="KW-1185">Reference proteome</keyword>
<dbReference type="Proteomes" id="UP000272025">
    <property type="component" value="Unassembled WGS sequence"/>
</dbReference>
<proteinExistence type="predicted"/>
<reference evidence="1 2" key="1">
    <citation type="journal article" date="2018" name="Mol. Ecol.">
        <title>The obligate alkalophilic soda-lake fungus Sodiomyces alkalinus has shifted to a protein diet.</title>
        <authorList>
            <person name="Grum-Grzhimaylo A.A."/>
            <person name="Falkoski D.L."/>
            <person name="van den Heuvel J."/>
            <person name="Valero-Jimenez C.A."/>
            <person name="Min B."/>
            <person name="Choi I.G."/>
            <person name="Lipzen A."/>
            <person name="Daum C.G."/>
            <person name="Aanen D.K."/>
            <person name="Tsang A."/>
            <person name="Henrissat B."/>
            <person name="Bilanenko E.N."/>
            <person name="de Vries R.P."/>
            <person name="van Kan J.A.L."/>
            <person name="Grigoriev I.V."/>
            <person name="Debets A.J.M."/>
        </authorList>
    </citation>
    <scope>NUCLEOTIDE SEQUENCE [LARGE SCALE GENOMIC DNA]</scope>
    <source>
        <strain evidence="1 2">F11</strain>
    </source>
</reference>
<evidence type="ECO:0008006" key="3">
    <source>
        <dbReference type="Google" id="ProtNLM"/>
    </source>
</evidence>
<protein>
    <recommendedName>
        <fullName evidence="3">Thioredoxin-like fold domain-containing protein</fullName>
    </recommendedName>
</protein>
<dbReference type="EMBL" id="ML119051">
    <property type="protein sequence ID" value="ROT42329.1"/>
    <property type="molecule type" value="Genomic_DNA"/>
</dbReference>
<dbReference type="SUPFAM" id="SSF52833">
    <property type="entry name" value="Thioredoxin-like"/>
    <property type="match status" value="1"/>
</dbReference>
<dbReference type="RefSeq" id="XP_028470135.1">
    <property type="nucleotide sequence ID" value="XM_028610181.1"/>
</dbReference>
<sequence>MALPPKFAGHKLLFVPADSKPPAVAADIPFQPHTLELYLDYVCPFSGKFYRTFFEQVVPKIRQNPTWAQGLQVIFRQQIQPWHPSAVLVHEAALAVLRLAPDKFFDFSAELFRVQHEFFDVNVVNEPRNATYARLAEIAGNVGADEAAVLKLLTIPDKPGPDGGLNVGNGVTADVKLIVKLARFTPVHVTPTVVFDGVVQAGIDSSYTVDQWTEWLEKNIAG</sequence>
<dbReference type="STRING" id="1314773.A0A3N2Q6B8"/>
<dbReference type="OrthoDB" id="37297at2759"/>
<dbReference type="AlphaFoldDB" id="A0A3N2Q6B8"/>
<dbReference type="GeneID" id="39578659"/>
<name>A0A3N2Q6B8_SODAK</name>
<dbReference type="Gene3D" id="3.40.30.10">
    <property type="entry name" value="Glutaredoxin"/>
    <property type="match status" value="1"/>
</dbReference>
<dbReference type="InterPro" id="IPR036249">
    <property type="entry name" value="Thioredoxin-like_sf"/>
</dbReference>
<accession>A0A3N2Q6B8</accession>
<organism evidence="1 2">
    <name type="scientific">Sodiomyces alkalinus (strain CBS 110278 / VKM F-3762 / F11)</name>
    <name type="common">Alkaliphilic filamentous fungus</name>
    <dbReference type="NCBI Taxonomy" id="1314773"/>
    <lineage>
        <taxon>Eukaryota</taxon>
        <taxon>Fungi</taxon>
        <taxon>Dikarya</taxon>
        <taxon>Ascomycota</taxon>
        <taxon>Pezizomycotina</taxon>
        <taxon>Sordariomycetes</taxon>
        <taxon>Hypocreomycetidae</taxon>
        <taxon>Glomerellales</taxon>
        <taxon>Plectosphaerellaceae</taxon>
        <taxon>Sodiomyces</taxon>
    </lineage>
</organism>
<dbReference type="PANTHER" id="PTHR33875">
    <property type="entry name" value="OS09G0542200 PROTEIN"/>
    <property type="match status" value="1"/>
</dbReference>
<gene>
    <name evidence="1" type="ORF">SODALDRAFT_326506</name>
</gene>
<evidence type="ECO:0000313" key="1">
    <source>
        <dbReference type="EMBL" id="ROT42329.1"/>
    </source>
</evidence>
<evidence type="ECO:0000313" key="2">
    <source>
        <dbReference type="Proteomes" id="UP000272025"/>
    </source>
</evidence>
<dbReference type="PANTHER" id="PTHR33875:SF2">
    <property type="entry name" value="ACR183CP"/>
    <property type="match status" value="1"/>
</dbReference>